<accession>A0A557XGL5</accession>
<keyword evidence="2" id="KW-1185">Reference proteome</keyword>
<comment type="caution">
    <text evidence="1">The sequence shown here is derived from an EMBL/GenBank/DDBJ whole genome shotgun (WGS) entry which is preliminary data.</text>
</comment>
<reference evidence="1 2" key="1">
    <citation type="submission" date="2019-07" db="EMBL/GenBank/DDBJ databases">
        <title>New Mycobacterium species.</title>
        <authorList>
            <person name="Tortoli E."/>
            <person name="Ghielmetti G."/>
            <person name="Friedel U."/>
            <person name="Trovato A."/>
        </authorList>
    </citation>
    <scope>NUCLEOTIDE SEQUENCE [LARGE SCALE GENOMIC DNA]</scope>
    <source>
        <strain evidence="1 2">16-83</strain>
    </source>
</reference>
<evidence type="ECO:0000313" key="2">
    <source>
        <dbReference type="Proteomes" id="UP000320513"/>
    </source>
</evidence>
<proteinExistence type="predicted"/>
<gene>
    <name evidence="1" type="ORF">FPZ47_21080</name>
</gene>
<evidence type="ECO:0000313" key="1">
    <source>
        <dbReference type="EMBL" id="TVS84809.1"/>
    </source>
</evidence>
<protein>
    <submittedName>
        <fullName evidence="1">Uncharacterized protein</fullName>
    </submittedName>
</protein>
<dbReference type="AlphaFoldDB" id="A0A557XGL5"/>
<organism evidence="1 2">
    <name type="scientific">Mycobacterium helveticum</name>
    <dbReference type="NCBI Taxonomy" id="2592811"/>
    <lineage>
        <taxon>Bacteria</taxon>
        <taxon>Bacillati</taxon>
        <taxon>Actinomycetota</taxon>
        <taxon>Actinomycetes</taxon>
        <taxon>Mycobacteriales</taxon>
        <taxon>Mycobacteriaceae</taxon>
        <taxon>Mycobacterium</taxon>
    </lineage>
</organism>
<dbReference type="EMBL" id="VMQU01000111">
    <property type="protein sequence ID" value="TVS84809.1"/>
    <property type="molecule type" value="Genomic_DNA"/>
</dbReference>
<name>A0A557XGL5_9MYCO</name>
<dbReference type="Proteomes" id="UP000320513">
    <property type="component" value="Unassembled WGS sequence"/>
</dbReference>
<sequence length="68" mass="7049">MTEATGNLATRSASFCDLAHLRGCGRKGRDLRHIGGRGVRSRLGCGYSASVRVATVRVADSATADGQA</sequence>